<evidence type="ECO:0000313" key="3">
    <source>
        <dbReference type="Proteomes" id="UP000076104"/>
    </source>
</evidence>
<protein>
    <submittedName>
        <fullName evidence="2">Uncharacterized protein</fullName>
    </submittedName>
</protein>
<reference evidence="2 3" key="1">
    <citation type="submission" date="2016-03" db="EMBL/GenBank/DDBJ databases">
        <title>Genome sequencing of Psychrobacter alimentarius PAMC 27889.</title>
        <authorList>
            <person name="Lee J."/>
            <person name="Kim O.-S."/>
        </authorList>
    </citation>
    <scope>NUCLEOTIDE SEQUENCE [LARGE SCALE GENOMIC DNA]</scope>
    <source>
        <strain evidence="2 3">PAMC 27889</strain>
    </source>
</reference>
<keyword evidence="1" id="KW-0732">Signal</keyword>
<dbReference type="Proteomes" id="UP000076104">
    <property type="component" value="Chromosome"/>
</dbReference>
<evidence type="ECO:0000313" key="2">
    <source>
        <dbReference type="EMBL" id="AMT97888.1"/>
    </source>
</evidence>
<accession>A0ABM6A0D8</accession>
<name>A0ABM6A0D8_9GAMM</name>
<dbReference type="GeneID" id="33060172"/>
<proteinExistence type="predicted"/>
<dbReference type="EMBL" id="CP014945">
    <property type="protein sequence ID" value="AMT97888.1"/>
    <property type="molecule type" value="Genomic_DNA"/>
</dbReference>
<keyword evidence="3" id="KW-1185">Reference proteome</keyword>
<gene>
    <name evidence="2" type="ORF">A3K91_2312</name>
</gene>
<feature type="chain" id="PRO_5046219491" evidence="1">
    <location>
        <begin position="31"/>
        <end position="275"/>
    </location>
</feature>
<dbReference type="RefSeq" id="WP_062845402.1">
    <property type="nucleotide sequence ID" value="NZ_CP014945.1"/>
</dbReference>
<sequence>MAYAKLCRSTISLRLLFSFGSLGFATHTIAADSVMDVLKPYYPLYNEALQCHGVIAPSGSVNGVTNEPYMAGYCIDIDRQKVIDTDEGKRLYILITGDVSFDENGEKVLHGHASSGLVGMFVLKPKNEGWQVESANPYMNAGSSGYGLGGWDLKQFAPSTWGFMNEHSDTHQGYTSTSFVILTPKGRGIMENWIRAGFNSDGSDSCGGQGQRRCNDRSADLAIDTSKTVNGFYPLKLTINGYNKGKNYKDSVYYLKYRKDKGYIQPDNYPLKDIY</sequence>
<organism evidence="2 3">
    <name type="scientific">Psychrobacter alimentarius</name>
    <dbReference type="NCBI Taxonomy" id="261164"/>
    <lineage>
        <taxon>Bacteria</taxon>
        <taxon>Pseudomonadati</taxon>
        <taxon>Pseudomonadota</taxon>
        <taxon>Gammaproteobacteria</taxon>
        <taxon>Moraxellales</taxon>
        <taxon>Moraxellaceae</taxon>
        <taxon>Psychrobacter</taxon>
    </lineage>
</organism>
<feature type="signal peptide" evidence="1">
    <location>
        <begin position="1"/>
        <end position="30"/>
    </location>
</feature>
<evidence type="ECO:0000256" key="1">
    <source>
        <dbReference type="SAM" id="SignalP"/>
    </source>
</evidence>